<keyword evidence="1" id="KW-0802">TPR repeat</keyword>
<dbReference type="Pfam" id="PF12770">
    <property type="entry name" value="CHAT"/>
    <property type="match status" value="1"/>
</dbReference>
<keyword evidence="2" id="KW-0812">Transmembrane</keyword>
<dbReference type="InterPro" id="IPR011990">
    <property type="entry name" value="TPR-like_helical_dom_sf"/>
</dbReference>
<dbReference type="InterPro" id="IPR019734">
    <property type="entry name" value="TPR_rpt"/>
</dbReference>
<organism evidence="4 5">
    <name type="scientific">Williamwhitmania taraxaci</name>
    <dbReference type="NCBI Taxonomy" id="1640674"/>
    <lineage>
        <taxon>Bacteria</taxon>
        <taxon>Pseudomonadati</taxon>
        <taxon>Bacteroidota</taxon>
        <taxon>Bacteroidia</taxon>
        <taxon>Bacteroidales</taxon>
        <taxon>Williamwhitmaniaceae</taxon>
        <taxon>Williamwhitmania</taxon>
    </lineage>
</organism>
<name>A0A1G6PQ38_9BACT</name>
<dbReference type="Pfam" id="PF13181">
    <property type="entry name" value="TPR_8"/>
    <property type="match status" value="1"/>
</dbReference>
<keyword evidence="2" id="KW-1133">Transmembrane helix</keyword>
<dbReference type="SMART" id="SM00028">
    <property type="entry name" value="TPR"/>
    <property type="match status" value="6"/>
</dbReference>
<dbReference type="STRING" id="1640674.SAMN05216323_105319"/>
<dbReference type="PROSITE" id="PS50005">
    <property type="entry name" value="TPR"/>
    <property type="match status" value="2"/>
</dbReference>
<keyword evidence="5" id="KW-1185">Reference proteome</keyword>
<feature type="repeat" description="TPR" evidence="1">
    <location>
        <begin position="287"/>
        <end position="320"/>
    </location>
</feature>
<evidence type="ECO:0000256" key="2">
    <source>
        <dbReference type="SAM" id="Phobius"/>
    </source>
</evidence>
<dbReference type="OrthoDB" id="9771112at2"/>
<accession>A0A1G6PQ38</accession>
<gene>
    <name evidence="4" type="ORF">SAMN05216323_105319</name>
</gene>
<evidence type="ECO:0000259" key="3">
    <source>
        <dbReference type="Pfam" id="PF12770"/>
    </source>
</evidence>
<evidence type="ECO:0000256" key="1">
    <source>
        <dbReference type="PROSITE-ProRule" id="PRU00339"/>
    </source>
</evidence>
<reference evidence="4 5" key="1">
    <citation type="submission" date="2016-09" db="EMBL/GenBank/DDBJ databases">
        <authorList>
            <person name="Capua I."/>
            <person name="De Benedictis P."/>
            <person name="Joannis T."/>
            <person name="Lombin L.H."/>
            <person name="Cattoli G."/>
        </authorList>
    </citation>
    <scope>NUCLEOTIDE SEQUENCE [LARGE SCALE GENOMIC DNA]</scope>
    <source>
        <strain evidence="4 5">A7P-90m</strain>
    </source>
</reference>
<dbReference type="InterPro" id="IPR024983">
    <property type="entry name" value="CHAT_dom"/>
</dbReference>
<dbReference type="Pfam" id="PF13424">
    <property type="entry name" value="TPR_12"/>
    <property type="match status" value="1"/>
</dbReference>
<dbReference type="Gene3D" id="1.25.40.10">
    <property type="entry name" value="Tetratricopeptide repeat domain"/>
    <property type="match status" value="2"/>
</dbReference>
<sequence length="930" mass="103954">MRCHLFGPLSSVVIIAFVFTASLQSKCYCAVKPNPDSLSRVYSDMGYEYGTAGNFTKAGEYFLKSIKLYSTTENPDSSILGARYYNLGSIMQQQGFTDSALAYYSSTVQLLKPLNSALSDLAIAYVEMGNCFLVRHEYQEAVNYTKQGIAILSAQPNPDYSRLVVANFKLSNTVAGIGNYDDAISIAKRNIVLAQKRMPKMLSAIYTGLGNTYLSRTNYEQAMHCYKLAEKSIERGEFLSLEDASHVYNNIGFLYRKLRKWEYAERYLEKSLASFKSFTGSSPSNIAQVISNIGEVNSDQKKYTEAIGRYQKALSVLRRPVSLHKTLALQSLYYSSSLAADIDQNLGDAYLNLFSQTKSSHYALKGLACFKEAIALVENSRIGLLGEEDKLRLSERYNEVFNKAVGAALILAQTNNAYVDVAFRYASKGKAAVLSESLRRINGLSMAGVPPEVQAKEQMIRQRIGVLSEMIYEEQKKKTPSKKYLESIDADLFGEQERYRLFLKSIETHYPKYYAAVFDTSSVSIKSIQKKLKTDQVYVEYVVHDSVLYTFAICCSSVHWKVQAMDAEFHRNLVTFKNELVPTDFGSVNAESLNRFAASSFYLYSKLLLPFRELIKGKTLIVAPHNELTSIPFCALLTAMPIRPKGYYALPYLIKSNALLVSLSSKEFVGNEYQYPKVFASSLSVAPSYKGSFEGSLSSRAAYREKLPELYGAEDEVKWVSQILSGDVVVGKDASETSFKRFAGNYDILHLAMHTFVDEKNPIFSKLIFFNSSDSVNDSYLNAYEVYGLKLNARLAILSACRSGDGSLVKGEGLMSLSRGFQYAGCPAMVVTQWLVDDFSGGAVVKNFARALKDGYSKSYSLRRAQLEFLESSDPLRSHPYFWAGYQVVGADDPVFVPLWQAILPFLVILIIGLQFFVGNLFGKTRVTLV</sequence>
<feature type="repeat" description="TPR" evidence="1">
    <location>
        <begin position="39"/>
        <end position="72"/>
    </location>
</feature>
<dbReference type="PANTHER" id="PTHR10098">
    <property type="entry name" value="RAPSYN-RELATED"/>
    <property type="match status" value="1"/>
</dbReference>
<dbReference type="AlphaFoldDB" id="A0A1G6PQ38"/>
<proteinExistence type="predicted"/>
<evidence type="ECO:0000313" key="5">
    <source>
        <dbReference type="Proteomes" id="UP000199452"/>
    </source>
</evidence>
<dbReference type="EMBL" id="FMYP01000053">
    <property type="protein sequence ID" value="SDC81487.1"/>
    <property type="molecule type" value="Genomic_DNA"/>
</dbReference>
<dbReference type="Proteomes" id="UP000199452">
    <property type="component" value="Unassembled WGS sequence"/>
</dbReference>
<feature type="domain" description="CHAT" evidence="3">
    <location>
        <begin position="603"/>
        <end position="890"/>
    </location>
</feature>
<keyword evidence="2" id="KW-0472">Membrane</keyword>
<dbReference type="PANTHER" id="PTHR10098:SF108">
    <property type="entry name" value="TETRATRICOPEPTIDE REPEAT PROTEIN 28"/>
    <property type="match status" value="1"/>
</dbReference>
<dbReference type="RefSeq" id="WP_092439630.1">
    <property type="nucleotide sequence ID" value="NZ_FMYP01000053.1"/>
</dbReference>
<dbReference type="SUPFAM" id="SSF48452">
    <property type="entry name" value="TPR-like"/>
    <property type="match status" value="2"/>
</dbReference>
<protein>
    <submittedName>
        <fullName evidence="4">CHAT domain-containing protein</fullName>
    </submittedName>
</protein>
<feature type="transmembrane region" description="Helical" evidence="2">
    <location>
        <begin position="899"/>
        <end position="922"/>
    </location>
</feature>
<evidence type="ECO:0000313" key="4">
    <source>
        <dbReference type="EMBL" id="SDC81487.1"/>
    </source>
</evidence>